<keyword evidence="1" id="KW-0812">Transmembrane</keyword>
<name>A0ABP7Q793_9BACT</name>
<dbReference type="Proteomes" id="UP001501556">
    <property type="component" value="Unassembled WGS sequence"/>
</dbReference>
<evidence type="ECO:0000256" key="1">
    <source>
        <dbReference type="SAM" id="Phobius"/>
    </source>
</evidence>
<dbReference type="InterPro" id="IPR009325">
    <property type="entry name" value="DUF983"/>
</dbReference>
<evidence type="ECO:0000313" key="2">
    <source>
        <dbReference type="EMBL" id="GAA3977414.1"/>
    </source>
</evidence>
<feature type="transmembrane region" description="Helical" evidence="1">
    <location>
        <begin position="90"/>
        <end position="109"/>
    </location>
</feature>
<proteinExistence type="predicted"/>
<organism evidence="2 3">
    <name type="scientific">Hymenobacter antarcticus</name>
    <dbReference type="NCBI Taxonomy" id="486270"/>
    <lineage>
        <taxon>Bacteria</taxon>
        <taxon>Pseudomonadati</taxon>
        <taxon>Bacteroidota</taxon>
        <taxon>Cytophagia</taxon>
        <taxon>Cytophagales</taxon>
        <taxon>Hymenobacteraceae</taxon>
        <taxon>Hymenobacter</taxon>
    </lineage>
</organism>
<gene>
    <name evidence="2" type="ORF">GCM10022407_23390</name>
</gene>
<keyword evidence="1" id="KW-0472">Membrane</keyword>
<accession>A0ABP7Q793</accession>
<comment type="caution">
    <text evidence="2">The sequence shown here is derived from an EMBL/GenBank/DDBJ whole genome shotgun (WGS) entry which is preliminary data.</text>
</comment>
<keyword evidence="3" id="KW-1185">Reference proteome</keyword>
<evidence type="ECO:0000313" key="3">
    <source>
        <dbReference type="Proteomes" id="UP001501556"/>
    </source>
</evidence>
<feature type="transmembrane region" description="Helical" evidence="1">
    <location>
        <begin position="58"/>
        <end position="84"/>
    </location>
</feature>
<keyword evidence="1" id="KW-1133">Transmembrane helix</keyword>
<protein>
    <recommendedName>
        <fullName evidence="4">DUF983 domain-containing protein</fullName>
    </recommendedName>
</protein>
<dbReference type="RefSeq" id="WP_345124492.1">
    <property type="nucleotide sequence ID" value="NZ_BAABDI010000015.1"/>
</dbReference>
<dbReference type="Pfam" id="PF06170">
    <property type="entry name" value="DUF983"/>
    <property type="match status" value="1"/>
</dbReference>
<evidence type="ECO:0008006" key="4">
    <source>
        <dbReference type="Google" id="ProtNLM"/>
    </source>
</evidence>
<sequence length="132" mass="14666">MDQPTTAIPSTALALLALRCPHCHTGKLFNHPALSFSFMEMPADCPVCHRTYEPEPGFYYGAMYISSGFSTGILLAIGFLLYFFANDPPVWVYVTTVAVAVLAVTPLLFRYSRAVMLYGFGGTRFDPRFLTH</sequence>
<reference evidence="3" key="1">
    <citation type="journal article" date="2019" name="Int. J. Syst. Evol. Microbiol.">
        <title>The Global Catalogue of Microorganisms (GCM) 10K type strain sequencing project: providing services to taxonomists for standard genome sequencing and annotation.</title>
        <authorList>
            <consortium name="The Broad Institute Genomics Platform"/>
            <consortium name="The Broad Institute Genome Sequencing Center for Infectious Disease"/>
            <person name="Wu L."/>
            <person name="Ma J."/>
        </authorList>
    </citation>
    <scope>NUCLEOTIDE SEQUENCE [LARGE SCALE GENOMIC DNA]</scope>
    <source>
        <strain evidence="3">JCM 17217</strain>
    </source>
</reference>
<dbReference type="EMBL" id="BAABDI010000015">
    <property type="protein sequence ID" value="GAA3977414.1"/>
    <property type="molecule type" value="Genomic_DNA"/>
</dbReference>